<dbReference type="Gene3D" id="2.60.40.3650">
    <property type="match status" value="1"/>
</dbReference>
<dbReference type="Gene3D" id="1.10.390.10">
    <property type="entry name" value="Neutral Protease Domain 2"/>
    <property type="match status" value="1"/>
</dbReference>
<feature type="domain" description="Peptidase M61 catalytic" evidence="1">
    <location>
        <begin position="260"/>
        <end position="373"/>
    </location>
</feature>
<dbReference type="InterPro" id="IPR007963">
    <property type="entry name" value="Peptidase_M61_catalytic"/>
</dbReference>
<dbReference type="InterPro" id="IPR024191">
    <property type="entry name" value="Peptidase_M61"/>
</dbReference>
<dbReference type="Pfam" id="PF05299">
    <property type="entry name" value="Peptidase_M61"/>
    <property type="match status" value="1"/>
</dbReference>
<dbReference type="InterPro" id="IPR027268">
    <property type="entry name" value="Peptidase_M4/M1_CTD_sf"/>
</dbReference>
<proteinExistence type="predicted"/>
<dbReference type="InterPro" id="IPR040756">
    <property type="entry name" value="Peptidase_M61_N"/>
</dbReference>
<dbReference type="AlphaFoldDB" id="A0A512AVK7"/>
<gene>
    <name evidence="3" type="ORF">AAE02nite_14200</name>
</gene>
<evidence type="ECO:0000259" key="2">
    <source>
        <dbReference type="Pfam" id="PF17899"/>
    </source>
</evidence>
<comment type="caution">
    <text evidence="3">The sequence shown here is derived from an EMBL/GenBank/DDBJ whole genome shotgun (WGS) entry which is preliminary data.</text>
</comment>
<dbReference type="RefSeq" id="WP_146896451.1">
    <property type="nucleotide sequence ID" value="NZ_BJYS01000008.1"/>
</dbReference>
<evidence type="ECO:0000259" key="1">
    <source>
        <dbReference type="Pfam" id="PF05299"/>
    </source>
</evidence>
<reference evidence="3 4" key="1">
    <citation type="submission" date="2019-07" db="EMBL/GenBank/DDBJ databases">
        <title>Whole genome shotgun sequence of Adhaeribacter aerolatus NBRC 106133.</title>
        <authorList>
            <person name="Hosoyama A."/>
            <person name="Uohara A."/>
            <person name="Ohji S."/>
            <person name="Ichikawa N."/>
        </authorList>
    </citation>
    <scope>NUCLEOTIDE SEQUENCE [LARGE SCALE GENOMIC DNA]</scope>
    <source>
        <strain evidence="3 4">NBRC 106133</strain>
    </source>
</reference>
<sequence length="574" mass="65552">MIYYEISSANPLSAYLQIKTTFTVTQPDAPLYLQLSAWRPGRYELQNFAQKIQGFRILNQDNSPVTFNKITKDRWEVQPAGSTEITVYFNFYARQLDAGGSWIDESQLYVNPVNCLPAVVGQEQQPAELKLNIPESWQVACGLKQLNAHTLTADNYDQLVDSPLIASANLKLASYEVNGIPFYIWIQGECKPDWGRIIQDFSAFTQEQIMLFGDFPVKDYYFLNQILPYKFYHGVEHGNSTVITLGPGELLMGKSLYKDFVGVSSHELFHTWNIKKIRPAEMLPYDYSGENYFRTGFVAEGITTYYGDYILARAGVYTVDDYFEELNKVLSKHFGDYGHQNYSVADSSFDLWLDGYKPGVPDRKVSIYHKGALAAIILDLEIRRSTNNVYSLDTVMQRLWEEFGKPGIGYTEADYQRLVREVAGSGTEKYFNEIIYGTAPIQQYLDKALHYVGCTLIKEESPVLTETLWGFKTAAGNNSYLAVSAIAPESPSYNGLSLDDELIALNGRKIEGNISGLLENQQEVTLSFFRNKQLREVKLQTNGNRYFQKYYIQKLPDAKLVDKANFYLWLKQRF</sequence>
<organism evidence="3 4">
    <name type="scientific">Adhaeribacter aerolatus</name>
    <dbReference type="NCBI Taxonomy" id="670289"/>
    <lineage>
        <taxon>Bacteria</taxon>
        <taxon>Pseudomonadati</taxon>
        <taxon>Bacteroidota</taxon>
        <taxon>Cytophagia</taxon>
        <taxon>Cytophagales</taxon>
        <taxon>Hymenobacteraceae</taxon>
        <taxon>Adhaeribacter</taxon>
    </lineage>
</organism>
<dbReference type="EMBL" id="BJYS01000008">
    <property type="protein sequence ID" value="GEO03756.1"/>
    <property type="molecule type" value="Genomic_DNA"/>
</dbReference>
<dbReference type="PIRSF" id="PIRSF016493">
    <property type="entry name" value="Glycyl_aminpptds"/>
    <property type="match status" value="1"/>
</dbReference>
<feature type="domain" description="Peptidase M61 N-terminal" evidence="2">
    <location>
        <begin position="4"/>
        <end position="167"/>
    </location>
</feature>
<accession>A0A512AVK7</accession>
<dbReference type="OrthoDB" id="9778516at2"/>
<dbReference type="Proteomes" id="UP000321532">
    <property type="component" value="Unassembled WGS sequence"/>
</dbReference>
<evidence type="ECO:0000313" key="4">
    <source>
        <dbReference type="Proteomes" id="UP000321532"/>
    </source>
</evidence>
<keyword evidence="4" id="KW-1185">Reference proteome</keyword>
<name>A0A512AVK7_9BACT</name>
<evidence type="ECO:0000313" key="3">
    <source>
        <dbReference type="EMBL" id="GEO03756.1"/>
    </source>
</evidence>
<protein>
    <submittedName>
        <fullName evidence="3">PDZ domain-containing protein</fullName>
    </submittedName>
</protein>
<dbReference type="Pfam" id="PF17899">
    <property type="entry name" value="Peptidase_M61_N"/>
    <property type="match status" value="1"/>
</dbReference>